<dbReference type="GO" id="GO:0046951">
    <property type="term" value="P:ketone body biosynthetic process"/>
    <property type="evidence" value="ECO:0007669"/>
    <property type="project" value="TreeGrafter"/>
</dbReference>
<dbReference type="PANTHER" id="PTHR42738">
    <property type="entry name" value="HYDROXYMETHYLGLUTARYL-COA LYASE"/>
    <property type="match status" value="1"/>
</dbReference>
<dbReference type="PROSITE" id="PS50991">
    <property type="entry name" value="PYR_CT"/>
    <property type="match status" value="1"/>
</dbReference>
<dbReference type="SUPFAM" id="SSF51569">
    <property type="entry name" value="Aldolase"/>
    <property type="match status" value="1"/>
</dbReference>
<comment type="similarity">
    <text evidence="1">Belongs to the HMG-CoA lyase family.</text>
</comment>
<dbReference type="GO" id="GO:0006552">
    <property type="term" value="P:L-leucine catabolic process"/>
    <property type="evidence" value="ECO:0007669"/>
    <property type="project" value="TreeGrafter"/>
</dbReference>
<keyword evidence="3 5" id="KW-0456">Lyase</keyword>
<dbReference type="Pfam" id="PF00682">
    <property type="entry name" value="HMGL-like"/>
    <property type="match status" value="1"/>
</dbReference>
<sequence length="287" mass="31746">MEPVKIIECPRDAMQGIKPFIPTQRKITYIQSLLRVGFDTIDFGSFVSPKAIPQMQDTAEVLAGLDLSQTTSKLLAIIANTQGAVSASQFDEIRYLGFPFSISENFQMRNTHKTIAESLVTLQEILDIADRSNKEVVAYLSMGFGNPYGDPWNVEIVGQWTEKLAQMGVKILSLSDTIGSSTPDVITYLFSNLIPKYPHIEFGAHLHTTPDKWHEKIDAAFKAGCRRFDGAIQGFGGCPMAKDDLTGNMPTERLLSYCTVQKAPTGTSPMSFESAYNEASKLFGEFH</sequence>
<dbReference type="InterPro" id="IPR013785">
    <property type="entry name" value="Aldolase_TIM"/>
</dbReference>
<dbReference type="PANTHER" id="PTHR42738:SF7">
    <property type="entry name" value="HYDROXYMETHYLGLUTARYL-COA LYASE"/>
    <property type="match status" value="1"/>
</dbReference>
<reference evidence="5 6" key="1">
    <citation type="submission" date="2016-10" db="EMBL/GenBank/DDBJ databases">
        <authorList>
            <person name="de Groot N.N."/>
        </authorList>
    </citation>
    <scope>NUCLEOTIDE SEQUENCE [LARGE SCALE GENOMIC DNA]</scope>
    <source>
        <strain evidence="5 6">CGMCC 1.7031</strain>
    </source>
</reference>
<feature type="domain" description="Pyruvate carboxyltransferase" evidence="4">
    <location>
        <begin position="3"/>
        <end position="273"/>
    </location>
</feature>
<dbReference type="InterPro" id="IPR043594">
    <property type="entry name" value="HMGL"/>
</dbReference>
<protein>
    <submittedName>
        <fullName evidence="5">Hydroxymethylglutaryl-CoA lyase</fullName>
    </submittedName>
</protein>
<dbReference type="Gene3D" id="3.20.20.70">
    <property type="entry name" value="Aldolase class I"/>
    <property type="match status" value="1"/>
</dbReference>
<name>A0A1G5K6N6_9FLAO</name>
<proteinExistence type="inferred from homology"/>
<dbReference type="EMBL" id="FMVF01000020">
    <property type="protein sequence ID" value="SCY95891.1"/>
    <property type="molecule type" value="Genomic_DNA"/>
</dbReference>
<gene>
    <name evidence="5" type="ORF">SAMN02927903_03105</name>
</gene>
<accession>A0A1G5K6N6</accession>
<dbReference type="InterPro" id="IPR000891">
    <property type="entry name" value="PYR_CT"/>
</dbReference>
<dbReference type="AlphaFoldDB" id="A0A1G5K6N6"/>
<evidence type="ECO:0000256" key="1">
    <source>
        <dbReference type="ARBA" id="ARBA00009405"/>
    </source>
</evidence>
<dbReference type="STRING" id="490189.SAMN02927903_03105"/>
<evidence type="ECO:0000256" key="3">
    <source>
        <dbReference type="ARBA" id="ARBA00023239"/>
    </source>
</evidence>
<evidence type="ECO:0000313" key="5">
    <source>
        <dbReference type="EMBL" id="SCY95891.1"/>
    </source>
</evidence>
<dbReference type="Proteomes" id="UP000199354">
    <property type="component" value="Unassembled WGS sequence"/>
</dbReference>
<evidence type="ECO:0000256" key="2">
    <source>
        <dbReference type="ARBA" id="ARBA00022723"/>
    </source>
</evidence>
<keyword evidence="2" id="KW-0479">Metal-binding</keyword>
<evidence type="ECO:0000259" key="4">
    <source>
        <dbReference type="PROSITE" id="PS50991"/>
    </source>
</evidence>
<dbReference type="OrthoDB" id="9784013at2"/>
<evidence type="ECO:0000313" key="6">
    <source>
        <dbReference type="Proteomes" id="UP000199354"/>
    </source>
</evidence>
<keyword evidence="6" id="KW-1185">Reference proteome</keyword>
<organism evidence="5 6">
    <name type="scientific">Flavobacterium caeni</name>
    <dbReference type="NCBI Taxonomy" id="490189"/>
    <lineage>
        <taxon>Bacteria</taxon>
        <taxon>Pseudomonadati</taxon>
        <taxon>Bacteroidota</taxon>
        <taxon>Flavobacteriia</taxon>
        <taxon>Flavobacteriales</taxon>
        <taxon>Flavobacteriaceae</taxon>
        <taxon>Flavobacterium</taxon>
    </lineage>
</organism>
<dbReference type="CDD" id="cd07938">
    <property type="entry name" value="DRE_TIM_HMGL"/>
    <property type="match status" value="1"/>
</dbReference>
<dbReference type="GO" id="GO:0004419">
    <property type="term" value="F:hydroxymethylglutaryl-CoA lyase activity"/>
    <property type="evidence" value="ECO:0007669"/>
    <property type="project" value="TreeGrafter"/>
</dbReference>
<dbReference type="RefSeq" id="WP_091146500.1">
    <property type="nucleotide sequence ID" value="NZ_FMVF01000020.1"/>
</dbReference>
<dbReference type="GO" id="GO:0046872">
    <property type="term" value="F:metal ion binding"/>
    <property type="evidence" value="ECO:0007669"/>
    <property type="project" value="UniProtKB-KW"/>
</dbReference>